<gene>
    <name evidence="4" type="ORF">PENTCL1PPCAC_355</name>
</gene>
<comment type="caution">
    <text evidence="4">The sequence shown here is derived from an EMBL/GenBank/DDBJ whole genome shotgun (WGS) entry which is preliminary data.</text>
</comment>
<dbReference type="Proteomes" id="UP001432027">
    <property type="component" value="Unassembled WGS sequence"/>
</dbReference>
<name>A0AAV5SDF1_9BILA</name>
<keyword evidence="2" id="KW-0677">Repeat</keyword>
<evidence type="ECO:0000313" key="4">
    <source>
        <dbReference type="EMBL" id="GMS78180.1"/>
    </source>
</evidence>
<dbReference type="AlphaFoldDB" id="A0AAV5SDF1"/>
<dbReference type="InterPro" id="IPR015943">
    <property type="entry name" value="WD40/YVTN_repeat-like_dom_sf"/>
</dbReference>
<feature type="compositionally biased region" description="Low complexity" evidence="3">
    <location>
        <begin position="49"/>
        <end position="66"/>
    </location>
</feature>
<evidence type="ECO:0000256" key="2">
    <source>
        <dbReference type="ARBA" id="ARBA00022737"/>
    </source>
</evidence>
<sequence>MREPEQTRESPLKYQARALSIFPSGDDFVVSSIEGRVAVEYVDPKRTRASASSSTIAPSTVATGAS</sequence>
<dbReference type="PANTHER" id="PTHR10971">
    <property type="entry name" value="MRNA EXPORT FACTOR AND BUB3"/>
    <property type="match status" value="1"/>
</dbReference>
<proteinExistence type="predicted"/>
<evidence type="ECO:0000256" key="3">
    <source>
        <dbReference type="SAM" id="MobiDB-lite"/>
    </source>
</evidence>
<feature type="region of interest" description="Disordered" evidence="3">
    <location>
        <begin position="47"/>
        <end position="66"/>
    </location>
</feature>
<keyword evidence="5" id="KW-1185">Reference proteome</keyword>
<evidence type="ECO:0000256" key="1">
    <source>
        <dbReference type="ARBA" id="ARBA00022574"/>
    </source>
</evidence>
<accession>A0AAV5SDF1</accession>
<protein>
    <submittedName>
        <fullName evidence="4">Uncharacterized protein</fullName>
    </submittedName>
</protein>
<reference evidence="4" key="1">
    <citation type="submission" date="2023-10" db="EMBL/GenBank/DDBJ databases">
        <title>Genome assembly of Pristionchus species.</title>
        <authorList>
            <person name="Yoshida K."/>
            <person name="Sommer R.J."/>
        </authorList>
    </citation>
    <scope>NUCLEOTIDE SEQUENCE</scope>
    <source>
        <strain evidence="4">RS0144</strain>
    </source>
</reference>
<dbReference type="Gene3D" id="2.130.10.10">
    <property type="entry name" value="YVTN repeat-like/Quinoprotein amine dehydrogenase"/>
    <property type="match status" value="1"/>
</dbReference>
<dbReference type="EMBL" id="BTSX01000001">
    <property type="protein sequence ID" value="GMS78180.1"/>
    <property type="molecule type" value="Genomic_DNA"/>
</dbReference>
<keyword evidence="1" id="KW-0853">WD repeat</keyword>
<organism evidence="4 5">
    <name type="scientific">Pristionchus entomophagus</name>
    <dbReference type="NCBI Taxonomy" id="358040"/>
    <lineage>
        <taxon>Eukaryota</taxon>
        <taxon>Metazoa</taxon>
        <taxon>Ecdysozoa</taxon>
        <taxon>Nematoda</taxon>
        <taxon>Chromadorea</taxon>
        <taxon>Rhabditida</taxon>
        <taxon>Rhabditina</taxon>
        <taxon>Diplogasteromorpha</taxon>
        <taxon>Diplogasteroidea</taxon>
        <taxon>Neodiplogasteridae</taxon>
        <taxon>Pristionchus</taxon>
    </lineage>
</organism>
<evidence type="ECO:0000313" key="5">
    <source>
        <dbReference type="Proteomes" id="UP001432027"/>
    </source>
</evidence>